<gene>
    <name evidence="3" type="ORF">J2851_000255</name>
</gene>
<dbReference type="Pfam" id="PF00226">
    <property type="entry name" value="DnaJ"/>
    <property type="match status" value="1"/>
</dbReference>
<dbReference type="PROSITE" id="PS50076">
    <property type="entry name" value="DNAJ_2"/>
    <property type="match status" value="1"/>
</dbReference>
<evidence type="ECO:0000259" key="2">
    <source>
        <dbReference type="PROSITE" id="PS50076"/>
    </source>
</evidence>
<evidence type="ECO:0000313" key="4">
    <source>
        <dbReference type="Proteomes" id="UP000781958"/>
    </source>
</evidence>
<keyword evidence="1" id="KW-0143">Chaperone</keyword>
<dbReference type="PANTHER" id="PTHR43096:SF52">
    <property type="entry name" value="DNAJ HOMOLOG 1, MITOCHONDRIAL-RELATED"/>
    <property type="match status" value="1"/>
</dbReference>
<sequence>MSNPYEILGVSSNASDDDIRKAYRKLAKKYHPDLNPGKEEAEQRFKDISAAYSLLSDPDKRARFDRGEIDASGQERPQRQYYRDFAEGPGGARYSHAEGFASDDLENIFSDLFGGRGFSRGFTAGGASMPMKGGNLSLALTVDFVDAAKGGKQRVTMPDGKTLDIDLPAGLEDHATIRLKGKGLPGVNGGPPGDALITVTVAPHAWFRREGDDVHLDLPVTLAEAVLGGKVRVPTIDGAVMLTVPKGANNGTRLRLKGKGIPDPQKNSRGDQYVTLRIALPDTPDPALEEFVRGWAADYNPRRAMESA</sequence>
<dbReference type="PRINTS" id="PR00625">
    <property type="entry name" value="JDOMAIN"/>
</dbReference>
<dbReference type="Proteomes" id="UP000781958">
    <property type="component" value="Unassembled WGS sequence"/>
</dbReference>
<dbReference type="SUPFAM" id="SSF46565">
    <property type="entry name" value="Chaperone J-domain"/>
    <property type="match status" value="1"/>
</dbReference>
<name>A0ABS4SD67_9PROT</name>
<dbReference type="PANTHER" id="PTHR43096">
    <property type="entry name" value="DNAJ HOMOLOG 1, MITOCHONDRIAL-RELATED"/>
    <property type="match status" value="1"/>
</dbReference>
<organism evidence="3 4">
    <name type="scientific">Azospirillum rugosum</name>
    <dbReference type="NCBI Taxonomy" id="416170"/>
    <lineage>
        <taxon>Bacteria</taxon>
        <taxon>Pseudomonadati</taxon>
        <taxon>Pseudomonadota</taxon>
        <taxon>Alphaproteobacteria</taxon>
        <taxon>Rhodospirillales</taxon>
        <taxon>Azospirillaceae</taxon>
        <taxon>Azospirillum</taxon>
    </lineage>
</organism>
<dbReference type="Gene3D" id="1.10.287.110">
    <property type="entry name" value="DnaJ domain"/>
    <property type="match status" value="1"/>
</dbReference>
<protein>
    <submittedName>
        <fullName evidence="3">DnaJ-class molecular chaperone</fullName>
    </submittedName>
</protein>
<comment type="caution">
    <text evidence="3">The sequence shown here is derived from an EMBL/GenBank/DDBJ whole genome shotgun (WGS) entry which is preliminary data.</text>
</comment>
<dbReference type="InterPro" id="IPR008971">
    <property type="entry name" value="HSP40/DnaJ_pept-bd"/>
</dbReference>
<dbReference type="RefSeq" id="WP_209762680.1">
    <property type="nucleotide sequence ID" value="NZ_JAGINP010000001.1"/>
</dbReference>
<dbReference type="InterPro" id="IPR036869">
    <property type="entry name" value="J_dom_sf"/>
</dbReference>
<dbReference type="InterPro" id="IPR018253">
    <property type="entry name" value="DnaJ_domain_CS"/>
</dbReference>
<dbReference type="InterPro" id="IPR002939">
    <property type="entry name" value="DnaJ_C"/>
</dbReference>
<keyword evidence="4" id="KW-1185">Reference proteome</keyword>
<reference evidence="3 4" key="1">
    <citation type="submission" date="2021-03" db="EMBL/GenBank/DDBJ databases">
        <title>Genomic Encyclopedia of Type Strains, Phase III (KMG-III): the genomes of soil and plant-associated and newly described type strains.</title>
        <authorList>
            <person name="Whitman W."/>
        </authorList>
    </citation>
    <scope>NUCLEOTIDE SEQUENCE [LARGE SCALE GENOMIC DNA]</scope>
    <source>
        <strain evidence="3 4">IMMIB AFH-6</strain>
    </source>
</reference>
<accession>A0ABS4SD67</accession>
<evidence type="ECO:0000256" key="1">
    <source>
        <dbReference type="ARBA" id="ARBA00023186"/>
    </source>
</evidence>
<dbReference type="CDD" id="cd06257">
    <property type="entry name" value="DnaJ"/>
    <property type="match status" value="1"/>
</dbReference>
<dbReference type="SMART" id="SM00271">
    <property type="entry name" value="DnaJ"/>
    <property type="match status" value="1"/>
</dbReference>
<proteinExistence type="predicted"/>
<dbReference type="PROSITE" id="PS00636">
    <property type="entry name" value="DNAJ_1"/>
    <property type="match status" value="1"/>
</dbReference>
<dbReference type="Gene3D" id="2.60.260.20">
    <property type="entry name" value="Urease metallochaperone UreE, N-terminal domain"/>
    <property type="match status" value="2"/>
</dbReference>
<dbReference type="SUPFAM" id="SSF49493">
    <property type="entry name" value="HSP40/DnaJ peptide-binding domain"/>
    <property type="match status" value="2"/>
</dbReference>
<dbReference type="EMBL" id="JAGINP010000001">
    <property type="protein sequence ID" value="MBP2290518.1"/>
    <property type="molecule type" value="Genomic_DNA"/>
</dbReference>
<feature type="domain" description="J" evidence="2">
    <location>
        <begin position="3"/>
        <end position="68"/>
    </location>
</feature>
<dbReference type="Pfam" id="PF01556">
    <property type="entry name" value="DnaJ_C"/>
    <property type="match status" value="1"/>
</dbReference>
<dbReference type="CDD" id="cd10747">
    <property type="entry name" value="DnaJ_C"/>
    <property type="match status" value="1"/>
</dbReference>
<evidence type="ECO:0000313" key="3">
    <source>
        <dbReference type="EMBL" id="MBP2290518.1"/>
    </source>
</evidence>
<dbReference type="InterPro" id="IPR001623">
    <property type="entry name" value="DnaJ_domain"/>
</dbReference>